<proteinExistence type="predicted"/>
<organism evidence="1 2">
    <name type="scientific">Roseateles rivi</name>
    <dbReference type="NCBI Taxonomy" id="3299028"/>
    <lineage>
        <taxon>Bacteria</taxon>
        <taxon>Pseudomonadati</taxon>
        <taxon>Pseudomonadota</taxon>
        <taxon>Betaproteobacteria</taxon>
        <taxon>Burkholderiales</taxon>
        <taxon>Sphaerotilaceae</taxon>
        <taxon>Roseateles</taxon>
    </lineage>
</organism>
<reference evidence="1 2" key="1">
    <citation type="submission" date="2024-08" db="EMBL/GenBank/DDBJ databases">
        <authorList>
            <person name="Lu H."/>
        </authorList>
    </citation>
    <scope>NUCLEOTIDE SEQUENCE [LARGE SCALE GENOMIC DNA]</scope>
    <source>
        <strain evidence="1 2">BYS180W</strain>
    </source>
</reference>
<dbReference type="Proteomes" id="UP001606099">
    <property type="component" value="Unassembled WGS sequence"/>
</dbReference>
<comment type="caution">
    <text evidence="1">The sequence shown here is derived from an EMBL/GenBank/DDBJ whole genome shotgun (WGS) entry which is preliminary data.</text>
</comment>
<dbReference type="EMBL" id="JBIGHZ010000004">
    <property type="protein sequence ID" value="MFG6448906.1"/>
    <property type="molecule type" value="Genomic_DNA"/>
</dbReference>
<dbReference type="RefSeq" id="WP_394461591.1">
    <property type="nucleotide sequence ID" value="NZ_JBIGHZ010000004.1"/>
</dbReference>
<name>A0ABW7FX66_9BURK</name>
<sequence>MNFMEGRLLGVGIDESGREASLSIIDTGGAKFIVELHGVERLLVHEFRQQNVIEELIHWKHGRPSGGLQEAAFFLTTGVAEKDCDPQMATVARAVVDRVVRGELEMMEITAVFGAQILASFASMTVCPQV</sequence>
<gene>
    <name evidence="1" type="ORF">ACG0Z6_11745</name>
</gene>
<evidence type="ECO:0000313" key="2">
    <source>
        <dbReference type="Proteomes" id="UP001606099"/>
    </source>
</evidence>
<accession>A0ABW7FX66</accession>
<protein>
    <submittedName>
        <fullName evidence="1">Uncharacterized protein</fullName>
    </submittedName>
</protein>
<evidence type="ECO:0000313" key="1">
    <source>
        <dbReference type="EMBL" id="MFG6448906.1"/>
    </source>
</evidence>
<keyword evidence="2" id="KW-1185">Reference proteome</keyword>